<dbReference type="PROSITE" id="PS51186">
    <property type="entry name" value="GNAT"/>
    <property type="match status" value="1"/>
</dbReference>
<accession>A0A7C9TRA6</accession>
<dbReference type="Proteomes" id="UP000479756">
    <property type="component" value="Unassembled WGS sequence"/>
</dbReference>
<dbReference type="PANTHER" id="PTHR43877:SF5">
    <property type="entry name" value="BLL8307 PROTEIN"/>
    <property type="match status" value="1"/>
</dbReference>
<evidence type="ECO:0000313" key="5">
    <source>
        <dbReference type="Proteomes" id="UP000479756"/>
    </source>
</evidence>
<dbReference type="InterPro" id="IPR050832">
    <property type="entry name" value="Bact_Acetyltransf"/>
</dbReference>
<evidence type="ECO:0000256" key="2">
    <source>
        <dbReference type="ARBA" id="ARBA00023315"/>
    </source>
</evidence>
<comment type="caution">
    <text evidence="4">The sequence shown here is derived from an EMBL/GenBank/DDBJ whole genome shotgun (WGS) entry which is preliminary data.</text>
</comment>
<name>A0A7C9TRA6_9MICO</name>
<dbReference type="EMBL" id="JAAGWZ010000003">
    <property type="protein sequence ID" value="NEM92057.1"/>
    <property type="molecule type" value="Genomic_DNA"/>
</dbReference>
<dbReference type="AlphaFoldDB" id="A0A7C9TRA6"/>
<dbReference type="GO" id="GO:0016747">
    <property type="term" value="F:acyltransferase activity, transferring groups other than amino-acyl groups"/>
    <property type="evidence" value="ECO:0007669"/>
    <property type="project" value="InterPro"/>
</dbReference>
<keyword evidence="2" id="KW-0012">Acyltransferase</keyword>
<dbReference type="Pfam" id="PF00583">
    <property type="entry name" value="Acetyltransf_1"/>
    <property type="match status" value="1"/>
</dbReference>
<dbReference type="InterPro" id="IPR000182">
    <property type="entry name" value="GNAT_dom"/>
</dbReference>
<keyword evidence="1 4" id="KW-0808">Transferase</keyword>
<keyword evidence="5" id="KW-1185">Reference proteome</keyword>
<dbReference type="Gene3D" id="3.40.630.30">
    <property type="match status" value="1"/>
</dbReference>
<organism evidence="4 5">
    <name type="scientific">Galbitalea soli</name>
    <dbReference type="NCBI Taxonomy" id="1268042"/>
    <lineage>
        <taxon>Bacteria</taxon>
        <taxon>Bacillati</taxon>
        <taxon>Actinomycetota</taxon>
        <taxon>Actinomycetes</taxon>
        <taxon>Micrococcales</taxon>
        <taxon>Microbacteriaceae</taxon>
        <taxon>Galbitalea</taxon>
    </lineage>
</organism>
<evidence type="ECO:0000259" key="3">
    <source>
        <dbReference type="PROSITE" id="PS51186"/>
    </source>
</evidence>
<sequence length="132" mass="14329">MYATSPPESVHALDHGALAHPDISFFTARAAGPEATLLGCGALKQLSPRHGELKSMRTSASARGQGVASAILTRILEVARERGYERVSLETGAEDYFETARRLYRRFGFAPCPPFADYTDDPNSVYLSLALP</sequence>
<evidence type="ECO:0000313" key="4">
    <source>
        <dbReference type="EMBL" id="NEM92057.1"/>
    </source>
</evidence>
<proteinExistence type="predicted"/>
<reference evidence="4 5" key="1">
    <citation type="journal article" date="2014" name="Int. J. Syst. Evol. Microbiol.">
        <title>Description of Galbitalea soli gen. nov., sp. nov., and Frondihabitans sucicola sp. nov.</title>
        <authorList>
            <person name="Kim S.J."/>
            <person name="Lim J.M."/>
            <person name="Ahn J.H."/>
            <person name="Weon H.Y."/>
            <person name="Hamada M."/>
            <person name="Suzuki K."/>
            <person name="Ahn T.Y."/>
            <person name="Kwon S.W."/>
        </authorList>
    </citation>
    <scope>NUCLEOTIDE SEQUENCE [LARGE SCALE GENOMIC DNA]</scope>
    <source>
        <strain evidence="4 5">NBRC 108727</strain>
    </source>
</reference>
<gene>
    <name evidence="4" type="ORF">G3T37_11905</name>
</gene>
<dbReference type="InterPro" id="IPR016181">
    <property type="entry name" value="Acyl_CoA_acyltransferase"/>
</dbReference>
<feature type="domain" description="N-acetyltransferase" evidence="3">
    <location>
        <begin position="1"/>
        <end position="132"/>
    </location>
</feature>
<dbReference type="PANTHER" id="PTHR43877">
    <property type="entry name" value="AMINOALKYLPHOSPHONATE N-ACETYLTRANSFERASE-RELATED-RELATED"/>
    <property type="match status" value="1"/>
</dbReference>
<evidence type="ECO:0000256" key="1">
    <source>
        <dbReference type="ARBA" id="ARBA00022679"/>
    </source>
</evidence>
<protein>
    <submittedName>
        <fullName evidence="4">GNAT family N-acetyltransferase</fullName>
    </submittedName>
</protein>
<dbReference type="CDD" id="cd04301">
    <property type="entry name" value="NAT_SF"/>
    <property type="match status" value="1"/>
</dbReference>
<dbReference type="SUPFAM" id="SSF55729">
    <property type="entry name" value="Acyl-CoA N-acyltransferases (Nat)"/>
    <property type="match status" value="1"/>
</dbReference>